<sequence>MAMSMGFMAGKGLSTTQMVDLVMDTLYMRFAEKNVNDFDGFNVGILDTFNTINMALPGKHYVAPSYKDVKNLFKQWKEAKEEDKKKMFIDFINENVNINKVDESMIITAIVAPPAAMMAKKIGKIVPQLALMNVIPDVIFVPSATILAISATKILRLMVKGKTTSEDAIEQDPQTPITPPTEPDQTPITPPAEPDQTPITPPNEPDQTPITPPAEPDQTPVTPPAEPDQTPITPPAEPDQTPVTPAAEPDQTPITPPSELNQTPITPPTEPDPPTTTEPTELDPPTTPEPIEAEHLPRHVHKDKTFCALCDYLIAKAKEGRTKGKQDPPSNAMALKTQN</sequence>
<feature type="region of interest" description="Disordered" evidence="1">
    <location>
        <begin position="164"/>
        <end position="301"/>
    </location>
</feature>
<evidence type="ECO:0000313" key="2">
    <source>
        <dbReference type="Proteomes" id="UP000694853"/>
    </source>
</evidence>
<proteinExistence type="predicted"/>
<reference evidence="3" key="2">
    <citation type="submission" date="2025-08" db="UniProtKB">
        <authorList>
            <consortium name="RefSeq"/>
        </authorList>
    </citation>
    <scope>IDENTIFICATION</scope>
    <source>
        <tissue evidence="3">Young leaves</tissue>
    </source>
</reference>
<dbReference type="GeneID" id="113862516"/>
<name>A0A8B8L9I6_ABRPR</name>
<protein>
    <submittedName>
        <fullName evidence="3">Proteoglycan 4-like</fullName>
    </submittedName>
</protein>
<accession>A0A8B8L9I6</accession>
<gene>
    <name evidence="3" type="primary">LOC113862516</name>
</gene>
<dbReference type="OrthoDB" id="1868634at2759"/>
<dbReference type="PANTHER" id="PTHR37754:SF2">
    <property type="entry name" value="ION-BINDING PROTEIN, PUTATIVE-RELATED"/>
    <property type="match status" value="1"/>
</dbReference>
<reference evidence="2" key="1">
    <citation type="journal article" date="2019" name="Toxins">
        <title>Detection of Abrin-Like and Prepropulchellin-Like Toxin Genes and Transcripts Using Whole Genome Sequencing and Full-Length Transcript Sequencing of Abrus precatorius.</title>
        <authorList>
            <person name="Hovde B.T."/>
            <person name="Daligault H.E."/>
            <person name="Hanschen E.R."/>
            <person name="Kunde Y.A."/>
            <person name="Johnson M.B."/>
            <person name="Starkenburg S.R."/>
            <person name="Johnson S.L."/>
        </authorList>
    </citation>
    <scope>NUCLEOTIDE SEQUENCE [LARGE SCALE GENOMIC DNA]</scope>
</reference>
<feature type="compositionally biased region" description="Pro residues" evidence="1">
    <location>
        <begin position="265"/>
        <end position="276"/>
    </location>
</feature>
<evidence type="ECO:0000256" key="1">
    <source>
        <dbReference type="SAM" id="MobiDB-lite"/>
    </source>
</evidence>
<feature type="region of interest" description="Disordered" evidence="1">
    <location>
        <begin position="318"/>
        <end position="339"/>
    </location>
</feature>
<keyword evidence="2" id="KW-1185">Reference proteome</keyword>
<dbReference type="AlphaFoldDB" id="A0A8B8L9I6"/>
<dbReference type="RefSeq" id="XP_027351399.1">
    <property type="nucleotide sequence ID" value="XM_027495598.1"/>
</dbReference>
<dbReference type="KEGG" id="aprc:113862516"/>
<organism evidence="2 3">
    <name type="scientific">Abrus precatorius</name>
    <name type="common">Indian licorice</name>
    <name type="synonym">Glycine abrus</name>
    <dbReference type="NCBI Taxonomy" id="3816"/>
    <lineage>
        <taxon>Eukaryota</taxon>
        <taxon>Viridiplantae</taxon>
        <taxon>Streptophyta</taxon>
        <taxon>Embryophyta</taxon>
        <taxon>Tracheophyta</taxon>
        <taxon>Spermatophyta</taxon>
        <taxon>Magnoliopsida</taxon>
        <taxon>eudicotyledons</taxon>
        <taxon>Gunneridae</taxon>
        <taxon>Pentapetalae</taxon>
        <taxon>rosids</taxon>
        <taxon>fabids</taxon>
        <taxon>Fabales</taxon>
        <taxon>Fabaceae</taxon>
        <taxon>Papilionoideae</taxon>
        <taxon>50 kb inversion clade</taxon>
        <taxon>NPAAA clade</taxon>
        <taxon>indigoferoid/millettioid clade</taxon>
        <taxon>Abreae</taxon>
        <taxon>Abrus</taxon>
    </lineage>
</organism>
<evidence type="ECO:0000313" key="3">
    <source>
        <dbReference type="RefSeq" id="XP_027351399.1"/>
    </source>
</evidence>
<dbReference type="Proteomes" id="UP000694853">
    <property type="component" value="Unplaced"/>
</dbReference>
<feature type="compositionally biased region" description="Pro residues" evidence="1">
    <location>
        <begin position="176"/>
        <end position="237"/>
    </location>
</feature>
<dbReference type="PANTHER" id="PTHR37754">
    <property type="entry name" value="CALCIUM ION-BINDING PROTEIN"/>
    <property type="match status" value="1"/>
</dbReference>